<evidence type="ECO:0000313" key="2">
    <source>
        <dbReference type="EMBL" id="KAG0293999.1"/>
    </source>
</evidence>
<gene>
    <name evidence="2" type="ORF">BGZ96_001911</name>
</gene>
<protein>
    <recommendedName>
        <fullName evidence="4">Nucleic acid-binding protein</fullName>
    </recommendedName>
</protein>
<evidence type="ECO:0000256" key="1">
    <source>
        <dbReference type="SAM" id="MobiDB-lite"/>
    </source>
</evidence>
<sequence>MSATLNNMQGIRSVNKNGPTPSTHNANEVIYVDILTDPVSKAQFILWDDIRQVFDNALLVRHQARALLYMKGDDYSAIAAIPGVVLDVYVDGPLVGSEVTSNKDSTPTSLPISPQAEKGAFQTNTTVRRNPQYGLVEEALENYTHIENPLTAPRLRGPQLLPEFDDEGESTPTSDNVPEPQHQRQSQRLPNVSNSHQQTPPRDLNAAPDEDDEDNEKYENLGFLRNSQQWEKIMRLKEEIGPRQQSS</sequence>
<accession>A0ABQ7K9V7</accession>
<reference evidence="2 3" key="1">
    <citation type="journal article" date="2020" name="Fungal Divers.">
        <title>Resolving the Mortierellaceae phylogeny through synthesis of multi-gene phylogenetics and phylogenomics.</title>
        <authorList>
            <person name="Vandepol N."/>
            <person name="Liber J."/>
            <person name="Desiro A."/>
            <person name="Na H."/>
            <person name="Kennedy M."/>
            <person name="Barry K."/>
            <person name="Grigoriev I.V."/>
            <person name="Miller A.N."/>
            <person name="O'Donnell K."/>
            <person name="Stajich J.E."/>
            <person name="Bonito G."/>
        </authorList>
    </citation>
    <scope>NUCLEOTIDE SEQUENCE [LARGE SCALE GENOMIC DNA]</scope>
    <source>
        <strain evidence="2 3">AD045</strain>
    </source>
</reference>
<proteinExistence type="predicted"/>
<feature type="compositionally biased region" description="Polar residues" evidence="1">
    <location>
        <begin position="183"/>
        <end position="200"/>
    </location>
</feature>
<feature type="region of interest" description="Disordered" evidence="1">
    <location>
        <begin position="1"/>
        <end position="22"/>
    </location>
</feature>
<feature type="region of interest" description="Disordered" evidence="1">
    <location>
        <begin position="98"/>
        <end position="129"/>
    </location>
</feature>
<organism evidence="2 3">
    <name type="scientific">Linnemannia gamsii</name>
    <dbReference type="NCBI Taxonomy" id="64522"/>
    <lineage>
        <taxon>Eukaryota</taxon>
        <taxon>Fungi</taxon>
        <taxon>Fungi incertae sedis</taxon>
        <taxon>Mucoromycota</taxon>
        <taxon>Mortierellomycotina</taxon>
        <taxon>Mortierellomycetes</taxon>
        <taxon>Mortierellales</taxon>
        <taxon>Mortierellaceae</taxon>
        <taxon>Linnemannia</taxon>
    </lineage>
</organism>
<name>A0ABQ7K9V7_9FUNG</name>
<comment type="caution">
    <text evidence="2">The sequence shown here is derived from an EMBL/GenBank/DDBJ whole genome shotgun (WGS) entry which is preliminary data.</text>
</comment>
<feature type="compositionally biased region" description="Polar residues" evidence="1">
    <location>
        <begin position="98"/>
        <end position="112"/>
    </location>
</feature>
<dbReference type="Proteomes" id="UP001194696">
    <property type="component" value="Unassembled WGS sequence"/>
</dbReference>
<evidence type="ECO:0008006" key="4">
    <source>
        <dbReference type="Google" id="ProtNLM"/>
    </source>
</evidence>
<evidence type="ECO:0000313" key="3">
    <source>
        <dbReference type="Proteomes" id="UP001194696"/>
    </source>
</evidence>
<feature type="region of interest" description="Disordered" evidence="1">
    <location>
        <begin position="149"/>
        <end position="223"/>
    </location>
</feature>
<dbReference type="EMBL" id="JAAAIM010000134">
    <property type="protein sequence ID" value="KAG0293999.1"/>
    <property type="molecule type" value="Genomic_DNA"/>
</dbReference>
<keyword evidence="3" id="KW-1185">Reference proteome</keyword>